<dbReference type="EMBL" id="MNCJ02000318">
    <property type="protein sequence ID" value="KAF5814300.1"/>
    <property type="molecule type" value="Genomic_DNA"/>
</dbReference>
<keyword evidence="1" id="KW-0732">Signal</keyword>
<evidence type="ECO:0000256" key="1">
    <source>
        <dbReference type="SAM" id="SignalP"/>
    </source>
</evidence>
<evidence type="ECO:0000313" key="2">
    <source>
        <dbReference type="EMBL" id="KAF5814300.1"/>
    </source>
</evidence>
<reference evidence="2" key="1">
    <citation type="journal article" date="2017" name="Nature">
        <title>The sunflower genome provides insights into oil metabolism, flowering and Asterid evolution.</title>
        <authorList>
            <person name="Badouin H."/>
            <person name="Gouzy J."/>
            <person name="Grassa C.J."/>
            <person name="Murat F."/>
            <person name="Staton S.E."/>
            <person name="Cottret L."/>
            <person name="Lelandais-Briere C."/>
            <person name="Owens G.L."/>
            <person name="Carrere S."/>
            <person name="Mayjonade B."/>
            <person name="Legrand L."/>
            <person name="Gill N."/>
            <person name="Kane N.C."/>
            <person name="Bowers J.E."/>
            <person name="Hubner S."/>
            <person name="Bellec A."/>
            <person name="Berard A."/>
            <person name="Berges H."/>
            <person name="Blanchet N."/>
            <person name="Boniface M.C."/>
            <person name="Brunel D."/>
            <person name="Catrice O."/>
            <person name="Chaidir N."/>
            <person name="Claudel C."/>
            <person name="Donnadieu C."/>
            <person name="Faraut T."/>
            <person name="Fievet G."/>
            <person name="Helmstetter N."/>
            <person name="King M."/>
            <person name="Knapp S.J."/>
            <person name="Lai Z."/>
            <person name="Le Paslier M.C."/>
            <person name="Lippi Y."/>
            <person name="Lorenzon L."/>
            <person name="Mandel J.R."/>
            <person name="Marage G."/>
            <person name="Marchand G."/>
            <person name="Marquand E."/>
            <person name="Bret-Mestries E."/>
            <person name="Morien E."/>
            <person name="Nambeesan S."/>
            <person name="Nguyen T."/>
            <person name="Pegot-Espagnet P."/>
            <person name="Pouilly N."/>
            <person name="Raftis F."/>
            <person name="Sallet E."/>
            <person name="Schiex T."/>
            <person name="Thomas J."/>
            <person name="Vandecasteele C."/>
            <person name="Vares D."/>
            <person name="Vear F."/>
            <person name="Vautrin S."/>
            <person name="Crespi M."/>
            <person name="Mangin B."/>
            <person name="Burke J.M."/>
            <person name="Salse J."/>
            <person name="Munos S."/>
            <person name="Vincourt P."/>
            <person name="Rieseberg L.H."/>
            <person name="Langlade N.B."/>
        </authorList>
    </citation>
    <scope>NUCLEOTIDE SEQUENCE</scope>
    <source>
        <tissue evidence="2">Leaves</tissue>
    </source>
</reference>
<sequence>MGVDFMFSYVVMTLLKVCLSGPFSPCHQQQCIGFEVSDGKE</sequence>
<feature type="signal peptide" evidence="1">
    <location>
        <begin position="1"/>
        <end position="20"/>
    </location>
</feature>
<keyword evidence="3" id="KW-1185">Reference proteome</keyword>
<feature type="chain" id="PRO_5039947718" evidence="1">
    <location>
        <begin position="21"/>
        <end position="41"/>
    </location>
</feature>
<comment type="caution">
    <text evidence="2">The sequence shown here is derived from an EMBL/GenBank/DDBJ whole genome shotgun (WGS) entry which is preliminary data.</text>
</comment>
<dbReference type="AlphaFoldDB" id="A0A9K3JGV1"/>
<reference evidence="2" key="2">
    <citation type="submission" date="2020-06" db="EMBL/GenBank/DDBJ databases">
        <title>Helianthus annuus Genome sequencing and assembly Release 2.</title>
        <authorList>
            <person name="Gouzy J."/>
            <person name="Langlade N."/>
            <person name="Munos S."/>
        </authorList>
    </citation>
    <scope>NUCLEOTIDE SEQUENCE</scope>
    <source>
        <tissue evidence="2">Leaves</tissue>
    </source>
</reference>
<gene>
    <name evidence="2" type="ORF">HanXRQr2_Chr03g0109481</name>
</gene>
<protein>
    <submittedName>
        <fullName evidence="2">Uncharacterized protein</fullName>
    </submittedName>
</protein>
<proteinExistence type="predicted"/>
<accession>A0A9K3JGV1</accession>
<organism evidence="2 3">
    <name type="scientific">Helianthus annuus</name>
    <name type="common">Common sunflower</name>
    <dbReference type="NCBI Taxonomy" id="4232"/>
    <lineage>
        <taxon>Eukaryota</taxon>
        <taxon>Viridiplantae</taxon>
        <taxon>Streptophyta</taxon>
        <taxon>Embryophyta</taxon>
        <taxon>Tracheophyta</taxon>
        <taxon>Spermatophyta</taxon>
        <taxon>Magnoliopsida</taxon>
        <taxon>eudicotyledons</taxon>
        <taxon>Gunneridae</taxon>
        <taxon>Pentapetalae</taxon>
        <taxon>asterids</taxon>
        <taxon>campanulids</taxon>
        <taxon>Asterales</taxon>
        <taxon>Asteraceae</taxon>
        <taxon>Asteroideae</taxon>
        <taxon>Heliantheae alliance</taxon>
        <taxon>Heliantheae</taxon>
        <taxon>Helianthus</taxon>
    </lineage>
</organism>
<dbReference type="Proteomes" id="UP000215914">
    <property type="component" value="Unassembled WGS sequence"/>
</dbReference>
<name>A0A9K3JGV1_HELAN</name>
<dbReference type="Gramene" id="mRNA:HanXRQr2_Chr03g0109481">
    <property type="protein sequence ID" value="mRNA:HanXRQr2_Chr03g0109481"/>
    <property type="gene ID" value="HanXRQr2_Chr03g0109481"/>
</dbReference>
<evidence type="ECO:0000313" key="3">
    <source>
        <dbReference type="Proteomes" id="UP000215914"/>
    </source>
</evidence>